<protein>
    <submittedName>
        <fullName evidence="5">Metallophosphoesterase</fullName>
    </submittedName>
</protein>
<keyword evidence="1" id="KW-0479">Metal-binding</keyword>
<keyword evidence="6" id="KW-1185">Reference proteome</keyword>
<proteinExistence type="predicted"/>
<reference evidence="5" key="1">
    <citation type="journal article" date="2005" name="Int. J. Syst. Evol. Microbiol.">
        <title>Methanofollis formosanus sp. nov., isolated from a fish pond.</title>
        <authorList>
            <person name="Wu S.Y."/>
            <person name="Chen S.C."/>
            <person name="Lai M.C."/>
        </authorList>
    </citation>
    <scope>NUCLEOTIDE SEQUENCE</scope>
    <source>
        <strain evidence="5">ML15</strain>
    </source>
</reference>
<dbReference type="InterPro" id="IPR051158">
    <property type="entry name" value="Metallophosphoesterase_sf"/>
</dbReference>
<evidence type="ECO:0000256" key="2">
    <source>
        <dbReference type="ARBA" id="ARBA00022801"/>
    </source>
</evidence>
<organism evidence="5 6">
    <name type="scientific">Methanofollis formosanus</name>
    <dbReference type="NCBI Taxonomy" id="299308"/>
    <lineage>
        <taxon>Archaea</taxon>
        <taxon>Methanobacteriati</taxon>
        <taxon>Methanobacteriota</taxon>
        <taxon>Stenosarchaea group</taxon>
        <taxon>Methanomicrobia</taxon>
        <taxon>Methanomicrobiales</taxon>
        <taxon>Methanomicrobiaceae</taxon>
        <taxon>Methanofollis</taxon>
    </lineage>
</organism>
<name>A0A8G1EGC5_9EURY</name>
<gene>
    <name evidence="5" type="ORF">E2N92_06055</name>
</gene>
<keyword evidence="2" id="KW-0378">Hydrolase</keyword>
<accession>A0A8G1EGC5</accession>
<evidence type="ECO:0000259" key="4">
    <source>
        <dbReference type="Pfam" id="PF00149"/>
    </source>
</evidence>
<dbReference type="GO" id="GO:0046872">
    <property type="term" value="F:metal ion binding"/>
    <property type="evidence" value="ECO:0007669"/>
    <property type="project" value="UniProtKB-KW"/>
</dbReference>
<dbReference type="Gene3D" id="3.60.21.10">
    <property type="match status" value="1"/>
</dbReference>
<dbReference type="OrthoDB" id="134976at2157"/>
<evidence type="ECO:0000256" key="3">
    <source>
        <dbReference type="SAM" id="Phobius"/>
    </source>
</evidence>
<dbReference type="InterPro" id="IPR029052">
    <property type="entry name" value="Metallo-depent_PP-like"/>
</dbReference>
<feature type="transmembrane region" description="Helical" evidence="3">
    <location>
        <begin position="12"/>
        <end position="31"/>
    </location>
</feature>
<keyword evidence="3" id="KW-0812">Transmembrane</keyword>
<dbReference type="EMBL" id="CP037968">
    <property type="protein sequence ID" value="QYZ79019.1"/>
    <property type="molecule type" value="Genomic_DNA"/>
</dbReference>
<keyword evidence="3" id="KW-0472">Membrane</keyword>
<dbReference type="PANTHER" id="PTHR31302:SF31">
    <property type="entry name" value="PHOSPHODIESTERASE YAEI"/>
    <property type="match status" value="1"/>
</dbReference>
<evidence type="ECO:0000313" key="5">
    <source>
        <dbReference type="EMBL" id="QYZ79019.1"/>
    </source>
</evidence>
<dbReference type="GO" id="GO:0016020">
    <property type="term" value="C:membrane"/>
    <property type="evidence" value="ECO:0007669"/>
    <property type="project" value="GOC"/>
</dbReference>
<dbReference type="AlphaFoldDB" id="A0A8G1EGC5"/>
<evidence type="ECO:0000256" key="1">
    <source>
        <dbReference type="ARBA" id="ARBA00022723"/>
    </source>
</evidence>
<dbReference type="GO" id="GO:0009245">
    <property type="term" value="P:lipid A biosynthetic process"/>
    <property type="evidence" value="ECO:0007669"/>
    <property type="project" value="TreeGrafter"/>
</dbReference>
<evidence type="ECO:0000313" key="6">
    <source>
        <dbReference type="Proteomes" id="UP000826709"/>
    </source>
</evidence>
<reference evidence="5" key="2">
    <citation type="submission" date="2019-03" db="EMBL/GenBank/DDBJ databases">
        <authorList>
            <person name="Chen S.-C."/>
            <person name="Wu S.-Y."/>
            <person name="Lai M.-C."/>
        </authorList>
    </citation>
    <scope>NUCLEOTIDE SEQUENCE</scope>
    <source>
        <strain evidence="5">ML15</strain>
    </source>
</reference>
<sequence length="305" mass="33220">MNVRLPDLKARYFVVIGLVICSPMLFTYMAWEGQSSSTTTLALEGAPEGVIFIADPHLKESNLDHVREMIQEINAMHPSVVLIGGDFVYGEEPDLSLQQVWWEVDAPVYAVLGNHDYKSGVSTVSGLQKVLAVSETDRTVEGYDMSMLRDETTDTEFADALEAELERAGVHVLRNEVVELSIDGTPVRIVGVDDGWAGMADPPAVPESDVFTIYLIHEPECRADWDADLILAGHTHGGQVMIPGVKELNDAGYFEFSGLVQKGETPLYISRGIGTSNLHTDLRLNDPPEIVVIAPSPEGAGMNVG</sequence>
<dbReference type="InterPro" id="IPR004843">
    <property type="entry name" value="Calcineurin-like_PHP"/>
</dbReference>
<dbReference type="KEGG" id="mfk:E2N92_06055"/>
<dbReference type="GO" id="GO:0008758">
    <property type="term" value="F:UDP-2,3-diacylglucosamine hydrolase activity"/>
    <property type="evidence" value="ECO:0007669"/>
    <property type="project" value="TreeGrafter"/>
</dbReference>
<dbReference type="PANTHER" id="PTHR31302">
    <property type="entry name" value="TRANSMEMBRANE PROTEIN WITH METALLOPHOSPHOESTERASE DOMAIN-RELATED"/>
    <property type="match status" value="1"/>
</dbReference>
<keyword evidence="3" id="KW-1133">Transmembrane helix</keyword>
<dbReference type="RefSeq" id="WP_220682790.1">
    <property type="nucleotide sequence ID" value="NZ_CP037968.1"/>
</dbReference>
<dbReference type="Proteomes" id="UP000826709">
    <property type="component" value="Chromosome"/>
</dbReference>
<dbReference type="SUPFAM" id="SSF56300">
    <property type="entry name" value="Metallo-dependent phosphatases"/>
    <property type="match status" value="1"/>
</dbReference>
<dbReference type="Pfam" id="PF00149">
    <property type="entry name" value="Metallophos"/>
    <property type="match status" value="1"/>
</dbReference>
<feature type="domain" description="Calcineurin-like phosphoesterase" evidence="4">
    <location>
        <begin position="50"/>
        <end position="237"/>
    </location>
</feature>